<keyword evidence="2" id="KW-1185">Reference proteome</keyword>
<dbReference type="AlphaFoldDB" id="A0A914C0T8"/>
<accession>A0A914C0T8</accession>
<evidence type="ECO:0000313" key="2">
    <source>
        <dbReference type="Proteomes" id="UP000887540"/>
    </source>
</evidence>
<dbReference type="WBParaSite" id="ACRNAN_Path_1456.g5706.t1">
    <property type="protein sequence ID" value="ACRNAN_Path_1456.g5706.t1"/>
    <property type="gene ID" value="ACRNAN_Path_1456.g5706"/>
</dbReference>
<dbReference type="Proteomes" id="UP000887540">
    <property type="component" value="Unplaced"/>
</dbReference>
<sequence length="201" mass="22259">MKHLVGAVVALLGLITVQNVRAQNGTVTDNDVFVCYDHLVTKIRDLNGGFLTQEQGIDLTNRVGKQYLDGVPLPQIANNMRTTTQEILLPNQTAVFADVFNKTVAILGSRQIAEDLYKQANNLTLDFIASDQKDIDDAIASLRAQNASVPAIKQRICQLLYGMVTLQKKKDLSKNICNLIPQDKQQAVKEQLSRVINLKDV</sequence>
<organism evidence="2 3">
    <name type="scientific">Acrobeloides nanus</name>
    <dbReference type="NCBI Taxonomy" id="290746"/>
    <lineage>
        <taxon>Eukaryota</taxon>
        <taxon>Metazoa</taxon>
        <taxon>Ecdysozoa</taxon>
        <taxon>Nematoda</taxon>
        <taxon>Chromadorea</taxon>
        <taxon>Rhabditida</taxon>
        <taxon>Tylenchina</taxon>
        <taxon>Cephalobomorpha</taxon>
        <taxon>Cephaloboidea</taxon>
        <taxon>Cephalobidae</taxon>
        <taxon>Acrobeloides</taxon>
    </lineage>
</organism>
<protein>
    <submittedName>
        <fullName evidence="3">Uncharacterized protein</fullName>
    </submittedName>
</protein>
<feature type="signal peptide" evidence="1">
    <location>
        <begin position="1"/>
        <end position="22"/>
    </location>
</feature>
<evidence type="ECO:0000256" key="1">
    <source>
        <dbReference type="SAM" id="SignalP"/>
    </source>
</evidence>
<reference evidence="3" key="1">
    <citation type="submission" date="2022-11" db="UniProtKB">
        <authorList>
            <consortium name="WormBaseParasite"/>
        </authorList>
    </citation>
    <scope>IDENTIFICATION</scope>
</reference>
<evidence type="ECO:0000313" key="3">
    <source>
        <dbReference type="WBParaSite" id="ACRNAN_Path_1456.g5706.t1"/>
    </source>
</evidence>
<keyword evidence="1" id="KW-0732">Signal</keyword>
<name>A0A914C0T8_9BILA</name>
<feature type="chain" id="PRO_5037202996" evidence="1">
    <location>
        <begin position="23"/>
        <end position="201"/>
    </location>
</feature>
<proteinExistence type="predicted"/>